<evidence type="ECO:0000256" key="1">
    <source>
        <dbReference type="SAM" id="MobiDB-lite"/>
    </source>
</evidence>
<dbReference type="Pfam" id="PF14237">
    <property type="entry name" value="GYF_2"/>
    <property type="match status" value="1"/>
</dbReference>
<accession>A0A517N6R6</accession>
<gene>
    <name evidence="3" type="ORF">K227x_12230</name>
</gene>
<evidence type="ECO:0000313" key="4">
    <source>
        <dbReference type="Proteomes" id="UP000318538"/>
    </source>
</evidence>
<feature type="region of interest" description="Disordered" evidence="1">
    <location>
        <begin position="98"/>
        <end position="134"/>
    </location>
</feature>
<protein>
    <recommendedName>
        <fullName evidence="2">GYF domain-containing protein</fullName>
    </recommendedName>
</protein>
<reference evidence="3 4" key="1">
    <citation type="submission" date="2019-02" db="EMBL/GenBank/DDBJ databases">
        <title>Deep-cultivation of Planctomycetes and their phenomic and genomic characterization uncovers novel biology.</title>
        <authorList>
            <person name="Wiegand S."/>
            <person name="Jogler M."/>
            <person name="Boedeker C."/>
            <person name="Pinto D."/>
            <person name="Vollmers J."/>
            <person name="Rivas-Marin E."/>
            <person name="Kohn T."/>
            <person name="Peeters S.H."/>
            <person name="Heuer A."/>
            <person name="Rast P."/>
            <person name="Oberbeckmann S."/>
            <person name="Bunk B."/>
            <person name="Jeske O."/>
            <person name="Meyerdierks A."/>
            <person name="Storesund J.E."/>
            <person name="Kallscheuer N."/>
            <person name="Luecker S."/>
            <person name="Lage O.M."/>
            <person name="Pohl T."/>
            <person name="Merkel B.J."/>
            <person name="Hornburger P."/>
            <person name="Mueller R.-W."/>
            <person name="Bruemmer F."/>
            <person name="Labrenz M."/>
            <person name="Spormann A.M."/>
            <person name="Op den Camp H."/>
            <person name="Overmann J."/>
            <person name="Amann R."/>
            <person name="Jetten M.S.M."/>
            <person name="Mascher T."/>
            <person name="Medema M.H."/>
            <person name="Devos D.P."/>
            <person name="Kaster A.-K."/>
            <person name="Ovreas L."/>
            <person name="Rohde M."/>
            <person name="Galperin M.Y."/>
            <person name="Jogler C."/>
        </authorList>
    </citation>
    <scope>NUCLEOTIDE SEQUENCE [LARGE SCALE GENOMIC DNA]</scope>
    <source>
        <strain evidence="3 4">K22_7</strain>
    </source>
</reference>
<dbReference type="EMBL" id="CP036525">
    <property type="protein sequence ID" value="QDT02844.1"/>
    <property type="molecule type" value="Genomic_DNA"/>
</dbReference>
<dbReference type="AlphaFoldDB" id="A0A517N6R6"/>
<dbReference type="Proteomes" id="UP000318538">
    <property type="component" value="Chromosome"/>
</dbReference>
<name>A0A517N6R6_9BACT</name>
<feature type="compositionally biased region" description="Basic and acidic residues" evidence="1">
    <location>
        <begin position="114"/>
        <end position="134"/>
    </location>
</feature>
<dbReference type="RefSeq" id="WP_145168646.1">
    <property type="nucleotide sequence ID" value="NZ_CP036525.1"/>
</dbReference>
<evidence type="ECO:0000259" key="2">
    <source>
        <dbReference type="Pfam" id="PF14237"/>
    </source>
</evidence>
<feature type="domain" description="GYF" evidence="2">
    <location>
        <begin position="4"/>
        <end position="53"/>
    </location>
</feature>
<sequence length="134" mass="15275">MTDWYFQTRSSEEVGPLRPSELLEKVRKGEVTRNSMLRKNSSTWFLASEVGGLFEAAMRPTIEYFCPQCEAEVGEPPTVCNLCGCEIYKAITKITENSITNRADHPSTRQASRKVRDWIRKKVGKDNKKTGENN</sequence>
<dbReference type="KEGG" id="rlc:K227x_12230"/>
<dbReference type="OrthoDB" id="276348at2"/>
<keyword evidence="4" id="KW-1185">Reference proteome</keyword>
<organism evidence="3 4">
    <name type="scientific">Rubripirellula lacrimiformis</name>
    <dbReference type="NCBI Taxonomy" id="1930273"/>
    <lineage>
        <taxon>Bacteria</taxon>
        <taxon>Pseudomonadati</taxon>
        <taxon>Planctomycetota</taxon>
        <taxon>Planctomycetia</taxon>
        <taxon>Pirellulales</taxon>
        <taxon>Pirellulaceae</taxon>
        <taxon>Rubripirellula</taxon>
    </lineage>
</organism>
<proteinExistence type="predicted"/>
<dbReference type="InterPro" id="IPR025640">
    <property type="entry name" value="GYF_2"/>
</dbReference>
<evidence type="ECO:0000313" key="3">
    <source>
        <dbReference type="EMBL" id="QDT02844.1"/>
    </source>
</evidence>